<organism evidence="1 2">
    <name type="scientific">Winogradskyella thalassocola</name>
    <dbReference type="NCBI Taxonomy" id="262004"/>
    <lineage>
        <taxon>Bacteria</taxon>
        <taxon>Pseudomonadati</taxon>
        <taxon>Bacteroidota</taxon>
        <taxon>Flavobacteriia</taxon>
        <taxon>Flavobacteriales</taxon>
        <taxon>Flavobacteriaceae</taxon>
        <taxon>Winogradskyella</taxon>
    </lineage>
</organism>
<dbReference type="Proteomes" id="UP000199492">
    <property type="component" value="Unassembled WGS sequence"/>
</dbReference>
<reference evidence="2" key="1">
    <citation type="submission" date="2016-10" db="EMBL/GenBank/DDBJ databases">
        <authorList>
            <person name="Varghese N."/>
            <person name="Submissions S."/>
        </authorList>
    </citation>
    <scope>NUCLEOTIDE SEQUENCE [LARGE SCALE GENOMIC DNA]</scope>
    <source>
        <strain evidence="2">DSM 15363</strain>
    </source>
</reference>
<dbReference type="OrthoDB" id="1448904at2"/>
<evidence type="ECO:0000313" key="2">
    <source>
        <dbReference type="Proteomes" id="UP000199492"/>
    </source>
</evidence>
<evidence type="ECO:0000313" key="1">
    <source>
        <dbReference type="EMBL" id="SDH54770.1"/>
    </source>
</evidence>
<sequence>MENPFKQLDKPLQEVPLELKEKVMHDIAIAKLFMELAELFSYNIGHIIDSVTSRRKNDNK</sequence>
<dbReference type="AlphaFoldDB" id="A0A1G8DBR5"/>
<dbReference type="RefSeq" id="WP_092467464.1">
    <property type="nucleotide sequence ID" value="NZ_FNCZ01000003.1"/>
</dbReference>
<protein>
    <submittedName>
        <fullName evidence="1">Uncharacterized protein</fullName>
    </submittedName>
</protein>
<dbReference type="EMBL" id="FNCZ01000003">
    <property type="protein sequence ID" value="SDH54770.1"/>
    <property type="molecule type" value="Genomic_DNA"/>
</dbReference>
<proteinExistence type="predicted"/>
<name>A0A1G8DBR5_9FLAO</name>
<dbReference type="STRING" id="262004.SAMN04489796_103162"/>
<gene>
    <name evidence="1" type="ORF">SAMN04489796_103162</name>
</gene>
<accession>A0A1G8DBR5</accession>
<keyword evidence="2" id="KW-1185">Reference proteome</keyword>